<accession>A0A3P6P1Z9</accession>
<feature type="signal peptide" evidence="1">
    <location>
        <begin position="1"/>
        <end position="17"/>
    </location>
</feature>
<dbReference type="AlphaFoldDB" id="A0A3P6P1Z9"/>
<organism evidence="2 3">
    <name type="scientific">Dibothriocephalus latus</name>
    <name type="common">Fish tapeworm</name>
    <name type="synonym">Diphyllobothrium latum</name>
    <dbReference type="NCBI Taxonomy" id="60516"/>
    <lineage>
        <taxon>Eukaryota</taxon>
        <taxon>Metazoa</taxon>
        <taxon>Spiralia</taxon>
        <taxon>Lophotrochozoa</taxon>
        <taxon>Platyhelminthes</taxon>
        <taxon>Cestoda</taxon>
        <taxon>Eucestoda</taxon>
        <taxon>Diphyllobothriidea</taxon>
        <taxon>Diphyllobothriidae</taxon>
        <taxon>Dibothriocephalus</taxon>
    </lineage>
</organism>
<keyword evidence="3" id="KW-1185">Reference proteome</keyword>
<feature type="chain" id="PRO_5018179551" description="Fibronectin type-III domain-containing protein" evidence="1">
    <location>
        <begin position="18"/>
        <end position="143"/>
    </location>
</feature>
<evidence type="ECO:0000256" key="1">
    <source>
        <dbReference type="SAM" id="SignalP"/>
    </source>
</evidence>
<proteinExistence type="predicted"/>
<sequence>MWVQPLGLLTVSLLAFAGESDLAISKQLVAEGLDSSSLRVAWEPQSSSPEWGHQYLYRLYKRVFENNLKMVNSTGKLEPSSIYNFTVNAFDASGRPVQAAAFTASGTTANGNLPLTIYHHYKRIRLQRTKGSHYKHLLLIYSK</sequence>
<gene>
    <name evidence="2" type="ORF">DILT_LOCUS169</name>
</gene>
<dbReference type="InterPro" id="IPR036116">
    <property type="entry name" value="FN3_sf"/>
</dbReference>
<keyword evidence="1" id="KW-0732">Signal</keyword>
<evidence type="ECO:0000313" key="2">
    <source>
        <dbReference type="EMBL" id="VDK30442.1"/>
    </source>
</evidence>
<dbReference type="CDD" id="cd00063">
    <property type="entry name" value="FN3"/>
    <property type="match status" value="1"/>
</dbReference>
<dbReference type="OrthoDB" id="6319647at2759"/>
<evidence type="ECO:0000313" key="3">
    <source>
        <dbReference type="Proteomes" id="UP000281553"/>
    </source>
</evidence>
<dbReference type="SUPFAM" id="SSF49265">
    <property type="entry name" value="Fibronectin type III"/>
    <property type="match status" value="1"/>
</dbReference>
<evidence type="ECO:0008006" key="4">
    <source>
        <dbReference type="Google" id="ProtNLM"/>
    </source>
</evidence>
<dbReference type="Proteomes" id="UP000281553">
    <property type="component" value="Unassembled WGS sequence"/>
</dbReference>
<reference evidence="2 3" key="1">
    <citation type="submission" date="2018-11" db="EMBL/GenBank/DDBJ databases">
        <authorList>
            <consortium name="Pathogen Informatics"/>
        </authorList>
    </citation>
    <scope>NUCLEOTIDE SEQUENCE [LARGE SCALE GENOMIC DNA]</scope>
</reference>
<dbReference type="EMBL" id="UYRU01000616">
    <property type="protein sequence ID" value="VDK30442.1"/>
    <property type="molecule type" value="Genomic_DNA"/>
</dbReference>
<protein>
    <recommendedName>
        <fullName evidence="4">Fibronectin type-III domain-containing protein</fullName>
    </recommendedName>
</protein>
<name>A0A3P6P1Z9_DIBLA</name>
<dbReference type="InterPro" id="IPR003961">
    <property type="entry name" value="FN3_dom"/>
</dbReference>